<dbReference type="AlphaFoldDB" id="A0A444EEA4"/>
<accession>A0A444EEA4</accession>
<protein>
    <submittedName>
        <fullName evidence="1">Uncharacterized protein</fullName>
    </submittedName>
</protein>
<organism evidence="1 2">
    <name type="scientific">Ensete ventricosum</name>
    <name type="common">Abyssinian banana</name>
    <name type="synonym">Musa ensete</name>
    <dbReference type="NCBI Taxonomy" id="4639"/>
    <lineage>
        <taxon>Eukaryota</taxon>
        <taxon>Viridiplantae</taxon>
        <taxon>Streptophyta</taxon>
        <taxon>Embryophyta</taxon>
        <taxon>Tracheophyta</taxon>
        <taxon>Spermatophyta</taxon>
        <taxon>Magnoliopsida</taxon>
        <taxon>Liliopsida</taxon>
        <taxon>Zingiberales</taxon>
        <taxon>Musaceae</taxon>
        <taxon>Ensete</taxon>
    </lineage>
</organism>
<evidence type="ECO:0000313" key="2">
    <source>
        <dbReference type="Proteomes" id="UP000287651"/>
    </source>
</evidence>
<gene>
    <name evidence="1" type="ORF">B296_00031983</name>
</gene>
<comment type="caution">
    <text evidence="1">The sequence shown here is derived from an EMBL/GenBank/DDBJ whole genome shotgun (WGS) entry which is preliminary data.</text>
</comment>
<reference evidence="1 2" key="1">
    <citation type="journal article" date="2014" name="Agronomy (Basel)">
        <title>A Draft Genome Sequence for Ensete ventricosum, the Drought-Tolerant Tree Against Hunger.</title>
        <authorList>
            <person name="Harrison J."/>
            <person name="Moore K.A."/>
            <person name="Paszkiewicz K."/>
            <person name="Jones T."/>
            <person name="Grant M."/>
            <person name="Ambacheew D."/>
            <person name="Muzemil S."/>
            <person name="Studholme D.J."/>
        </authorList>
    </citation>
    <scope>NUCLEOTIDE SEQUENCE [LARGE SCALE GENOMIC DNA]</scope>
</reference>
<sequence length="129" mass="14364">MRCRSLSVPPKDASKKKHHFLIPGNGATPSSRNNGEAAGGAHIAAKVTLMTTTAIAHRCRSSDPPMYHKVKEYESAICGGRQRDDATPRPVRHGDFPRDFASDLRILHWRVEMELRGPVNPSFLDYDTK</sequence>
<name>A0A444EEA4_ENSVE</name>
<dbReference type="Proteomes" id="UP000287651">
    <property type="component" value="Unassembled WGS sequence"/>
</dbReference>
<dbReference type="EMBL" id="AMZH03008673">
    <property type="protein sequence ID" value="RRT58456.1"/>
    <property type="molecule type" value="Genomic_DNA"/>
</dbReference>
<evidence type="ECO:0000313" key="1">
    <source>
        <dbReference type="EMBL" id="RRT58456.1"/>
    </source>
</evidence>
<proteinExistence type="predicted"/>